<dbReference type="AlphaFoldDB" id="A0A2H0XU45"/>
<dbReference type="Gene3D" id="3.30.460.10">
    <property type="entry name" value="Beta Polymerase, domain 2"/>
    <property type="match status" value="1"/>
</dbReference>
<accession>A0A2H0XU45</accession>
<feature type="domain" description="Polymerase beta nucleotidyltransferase" evidence="1">
    <location>
        <begin position="22"/>
        <end position="116"/>
    </location>
</feature>
<dbReference type="SUPFAM" id="SSF81301">
    <property type="entry name" value="Nucleotidyltransferase"/>
    <property type="match status" value="1"/>
</dbReference>
<reference evidence="2 3" key="1">
    <citation type="submission" date="2017-09" db="EMBL/GenBank/DDBJ databases">
        <title>Depth-based differentiation of microbial function through sediment-hosted aquifers and enrichment of novel symbionts in the deep terrestrial subsurface.</title>
        <authorList>
            <person name="Probst A.J."/>
            <person name="Ladd B."/>
            <person name="Jarett J.K."/>
            <person name="Geller-Mcgrath D.E."/>
            <person name="Sieber C.M."/>
            <person name="Emerson J.B."/>
            <person name="Anantharaman K."/>
            <person name="Thomas B.C."/>
            <person name="Malmstrom R."/>
            <person name="Stieglmeier M."/>
            <person name="Klingl A."/>
            <person name="Woyke T."/>
            <person name="Ryan C.M."/>
            <person name="Banfield J.F."/>
        </authorList>
    </citation>
    <scope>NUCLEOTIDE SEQUENCE [LARGE SCALE GENOMIC DNA]</scope>
    <source>
        <strain evidence="2">CG08_land_8_20_14_0_20_45_16</strain>
    </source>
</reference>
<proteinExistence type="predicted"/>
<sequence length="117" mass="13298">MTCEKQKKPIKPPVTASVLADITQRIVEKVKPEKIILFGSYAYGKPGKDSDLDLFIVKKTKLRSKKRYGLVSDALFPRLIPMDFVIRTPGEIKSRLKNFDPFLQDIISNGKVLYEKG</sequence>
<evidence type="ECO:0000259" key="1">
    <source>
        <dbReference type="Pfam" id="PF18765"/>
    </source>
</evidence>
<dbReference type="CDD" id="cd05403">
    <property type="entry name" value="NT_KNTase_like"/>
    <property type="match status" value="1"/>
</dbReference>
<dbReference type="PANTHER" id="PTHR33933">
    <property type="entry name" value="NUCLEOTIDYLTRANSFERASE"/>
    <property type="match status" value="1"/>
</dbReference>
<protein>
    <submittedName>
        <fullName evidence="2">Nucleotidyltransferase domain-containing protein</fullName>
    </submittedName>
</protein>
<keyword evidence="2" id="KW-0808">Transferase</keyword>
<dbReference type="PANTHER" id="PTHR33933:SF1">
    <property type="entry name" value="PROTEIN ADENYLYLTRANSFERASE MNTA-RELATED"/>
    <property type="match status" value="1"/>
</dbReference>
<evidence type="ECO:0000313" key="2">
    <source>
        <dbReference type="EMBL" id="PIS28371.1"/>
    </source>
</evidence>
<name>A0A2H0XU45_UNCSA</name>
<dbReference type="EMBL" id="PEYM01000136">
    <property type="protein sequence ID" value="PIS28371.1"/>
    <property type="molecule type" value="Genomic_DNA"/>
</dbReference>
<dbReference type="InterPro" id="IPR041633">
    <property type="entry name" value="Polbeta"/>
</dbReference>
<dbReference type="InterPro" id="IPR043519">
    <property type="entry name" value="NT_sf"/>
</dbReference>
<dbReference type="Proteomes" id="UP000231343">
    <property type="component" value="Unassembled WGS sequence"/>
</dbReference>
<dbReference type="GO" id="GO:0016740">
    <property type="term" value="F:transferase activity"/>
    <property type="evidence" value="ECO:0007669"/>
    <property type="project" value="UniProtKB-KW"/>
</dbReference>
<dbReference type="InterPro" id="IPR052548">
    <property type="entry name" value="Type_VII_TA_antitoxin"/>
</dbReference>
<dbReference type="Pfam" id="PF18765">
    <property type="entry name" value="Polbeta"/>
    <property type="match status" value="1"/>
</dbReference>
<gene>
    <name evidence="2" type="ORF">COT42_08350</name>
</gene>
<organism evidence="2 3">
    <name type="scientific">Candidatus Saganbacteria bacterium CG08_land_8_20_14_0_20_45_16</name>
    <dbReference type="NCBI Taxonomy" id="2014293"/>
    <lineage>
        <taxon>Bacteria</taxon>
        <taxon>Bacillati</taxon>
        <taxon>Saganbacteria</taxon>
    </lineage>
</organism>
<comment type="caution">
    <text evidence="2">The sequence shown here is derived from an EMBL/GenBank/DDBJ whole genome shotgun (WGS) entry which is preliminary data.</text>
</comment>
<evidence type="ECO:0000313" key="3">
    <source>
        <dbReference type="Proteomes" id="UP000231343"/>
    </source>
</evidence>